<protein>
    <recommendedName>
        <fullName evidence="8">Inactive hydroxysteroid dehydrogenase-like protein 1</fullName>
    </recommendedName>
</protein>
<evidence type="ECO:0000313" key="7">
    <source>
        <dbReference type="Proteomes" id="UP000708208"/>
    </source>
</evidence>
<dbReference type="InterPro" id="IPR002347">
    <property type="entry name" value="SDR_fam"/>
</dbReference>
<dbReference type="AlphaFoldDB" id="A0A8J2LRT2"/>
<organism evidence="6 7">
    <name type="scientific">Allacma fusca</name>
    <dbReference type="NCBI Taxonomy" id="39272"/>
    <lineage>
        <taxon>Eukaryota</taxon>
        <taxon>Metazoa</taxon>
        <taxon>Ecdysozoa</taxon>
        <taxon>Arthropoda</taxon>
        <taxon>Hexapoda</taxon>
        <taxon>Collembola</taxon>
        <taxon>Symphypleona</taxon>
        <taxon>Sminthuridae</taxon>
        <taxon>Allacma</taxon>
    </lineage>
</organism>
<dbReference type="CDD" id="cd05356">
    <property type="entry name" value="17beta-HSD1_like_SDR_c"/>
    <property type="match status" value="1"/>
</dbReference>
<keyword evidence="4" id="KW-0496">Mitochondrion</keyword>
<dbReference type="InterPro" id="IPR020904">
    <property type="entry name" value="Sc_DH/Rdtase_CS"/>
</dbReference>
<evidence type="ECO:0000256" key="5">
    <source>
        <dbReference type="ARBA" id="ARBA00038261"/>
    </source>
</evidence>
<keyword evidence="2" id="KW-0521">NADP</keyword>
<dbReference type="GO" id="GO:0005739">
    <property type="term" value="C:mitochondrion"/>
    <property type="evidence" value="ECO:0007669"/>
    <property type="project" value="UniProtKB-SubCell"/>
</dbReference>
<evidence type="ECO:0008006" key="8">
    <source>
        <dbReference type="Google" id="ProtNLM"/>
    </source>
</evidence>
<evidence type="ECO:0000256" key="4">
    <source>
        <dbReference type="ARBA" id="ARBA00023128"/>
    </source>
</evidence>
<dbReference type="Proteomes" id="UP000708208">
    <property type="component" value="Unassembled WGS sequence"/>
</dbReference>
<name>A0A8J2LRT2_9HEXA</name>
<accession>A0A8J2LRT2</accession>
<sequence length="380" mass="42458">MYGCMKLDAGFYCVEAKADFIPQPIEVLLLSCGSRICSAHQGGGELPLNTLDNNGVFRALAIIGFCYTTKLVLTHGWGLIQAARVYLFEPLFGRKRDWVREYGRWAVITGATDGIGKEYAIQLAGKGMNIVLISRSLDKLNKVSREITTDFGVQTKVIVADFQKDLSIYADIVKGLANVEVGLLVNNVGVFPPYAMHLTEMDPQSIWQHVTVNVGAATMMTRLVLPQMMERKKGGIINISSAASFCPSPLMCVYSATKMYINYFSEAIRDDYSKYGITVQCLTPYYIATNMTSYSDRIGKAAITVPTSRQYVRSALQSFGIAHTTTGYFAHSLQYAGSQLMPTQFYKEIVHKYQLQLRHDDLKSEPIVNLLRFNLTRNYC</sequence>
<dbReference type="PANTHER" id="PTHR44889:SF1">
    <property type="entry name" value="INACTIVE HYDROXYSTEROID DEHYDROGENASE-LIKE PROTEIN 1"/>
    <property type="match status" value="1"/>
</dbReference>
<evidence type="ECO:0000256" key="1">
    <source>
        <dbReference type="ARBA" id="ARBA00004173"/>
    </source>
</evidence>
<comment type="caution">
    <text evidence="6">The sequence shown here is derived from an EMBL/GenBank/DDBJ whole genome shotgun (WGS) entry which is preliminary data.</text>
</comment>
<dbReference type="GO" id="GO:0016491">
    <property type="term" value="F:oxidoreductase activity"/>
    <property type="evidence" value="ECO:0007669"/>
    <property type="project" value="UniProtKB-KW"/>
</dbReference>
<dbReference type="EMBL" id="CAJVCH010571598">
    <property type="protein sequence ID" value="CAG7837934.1"/>
    <property type="molecule type" value="Genomic_DNA"/>
</dbReference>
<keyword evidence="3" id="KW-0560">Oxidoreductase</keyword>
<comment type="subcellular location">
    <subcellularLocation>
        <location evidence="1">Mitochondrion</location>
    </subcellularLocation>
</comment>
<evidence type="ECO:0000313" key="6">
    <source>
        <dbReference type="EMBL" id="CAG7837934.1"/>
    </source>
</evidence>
<dbReference type="FunFam" id="3.40.50.720:FF:000137">
    <property type="entry name" value="Hydroxysteroid (17-beta) dehydrogenase 3"/>
    <property type="match status" value="1"/>
</dbReference>
<dbReference type="PANTHER" id="PTHR44889">
    <property type="entry name" value="INACTIVE HYDROXYSTEROID DEHYDROGENASE-LIKE PROTEIN 1"/>
    <property type="match status" value="1"/>
</dbReference>
<keyword evidence="7" id="KW-1185">Reference proteome</keyword>
<dbReference type="PROSITE" id="PS00061">
    <property type="entry name" value="ADH_SHORT"/>
    <property type="match status" value="1"/>
</dbReference>
<dbReference type="OrthoDB" id="5545019at2759"/>
<dbReference type="Pfam" id="PF00106">
    <property type="entry name" value="adh_short"/>
    <property type="match status" value="1"/>
</dbReference>
<evidence type="ECO:0000256" key="3">
    <source>
        <dbReference type="ARBA" id="ARBA00023002"/>
    </source>
</evidence>
<comment type="similarity">
    <text evidence="5">Belongs to the short-chain dehydrogenases/reductases (SDR) family. 17-beta-HSD 3 subfamily.</text>
</comment>
<gene>
    <name evidence="6" type="ORF">AFUS01_LOCUS46966</name>
</gene>
<reference evidence="6" key="1">
    <citation type="submission" date="2021-06" db="EMBL/GenBank/DDBJ databases">
        <authorList>
            <person name="Hodson N. C."/>
            <person name="Mongue J. A."/>
            <person name="Jaron S. K."/>
        </authorList>
    </citation>
    <scope>NUCLEOTIDE SEQUENCE</scope>
</reference>
<proteinExistence type="inferred from homology"/>
<evidence type="ECO:0000256" key="2">
    <source>
        <dbReference type="ARBA" id="ARBA00022857"/>
    </source>
</evidence>
<dbReference type="InterPro" id="IPR052149">
    <property type="entry name" value="17-beta-HSD3-like"/>
</dbReference>